<dbReference type="AlphaFoldDB" id="A0A1F6DAY0"/>
<dbReference type="EMBL" id="MFLA01000032">
    <property type="protein sequence ID" value="OGG58598.1"/>
    <property type="molecule type" value="Genomic_DNA"/>
</dbReference>
<evidence type="ECO:0000313" key="2">
    <source>
        <dbReference type="Proteomes" id="UP000176377"/>
    </source>
</evidence>
<reference evidence="1 2" key="1">
    <citation type="journal article" date="2016" name="Nat. Commun.">
        <title>Thousands of microbial genomes shed light on interconnected biogeochemical processes in an aquifer system.</title>
        <authorList>
            <person name="Anantharaman K."/>
            <person name="Brown C.T."/>
            <person name="Hug L.A."/>
            <person name="Sharon I."/>
            <person name="Castelle C.J."/>
            <person name="Probst A.J."/>
            <person name="Thomas B.C."/>
            <person name="Singh A."/>
            <person name="Wilkins M.J."/>
            <person name="Karaoz U."/>
            <person name="Brodie E.L."/>
            <person name="Williams K.H."/>
            <person name="Hubbard S.S."/>
            <person name="Banfield J.F."/>
        </authorList>
    </citation>
    <scope>NUCLEOTIDE SEQUENCE [LARGE SCALE GENOMIC DNA]</scope>
</reference>
<comment type="caution">
    <text evidence="1">The sequence shown here is derived from an EMBL/GenBank/DDBJ whole genome shotgun (WGS) entry which is preliminary data.</text>
</comment>
<proteinExistence type="predicted"/>
<accession>A0A1F6DAY0</accession>
<organism evidence="1 2">
    <name type="scientific">Candidatus Kaiserbacteria bacterium RIFCSPHIGHO2_01_FULL_56_24</name>
    <dbReference type="NCBI Taxonomy" id="1798487"/>
    <lineage>
        <taxon>Bacteria</taxon>
        <taxon>Candidatus Kaiseribacteriota</taxon>
    </lineage>
</organism>
<protein>
    <submittedName>
        <fullName evidence="1">Uncharacterized protein</fullName>
    </submittedName>
</protein>
<sequence length="153" mass="17499">MKWKVPPIIKISEALGAVADERIEVTGNSARIYSSSGNKFYTVTYDSAAQEIMANDNGSYWKEYLGYPTIAFLFKVGVLPYDENIGKMLKGIKWKDINQRFKNNFERTLDFILGTKTEDEKKKLETFVNSIDVKIRKLNLKMLGDKAQPPEGY</sequence>
<evidence type="ECO:0000313" key="1">
    <source>
        <dbReference type="EMBL" id="OGG58598.1"/>
    </source>
</evidence>
<gene>
    <name evidence="1" type="ORF">A2765_02655</name>
</gene>
<dbReference type="Proteomes" id="UP000176377">
    <property type="component" value="Unassembled WGS sequence"/>
</dbReference>
<name>A0A1F6DAY0_9BACT</name>